<evidence type="ECO:0000313" key="4">
    <source>
        <dbReference type="Proteomes" id="UP000646579"/>
    </source>
</evidence>
<feature type="transmembrane region" description="Helical" evidence="1">
    <location>
        <begin position="111"/>
        <end position="135"/>
    </location>
</feature>
<reference evidence="3" key="2">
    <citation type="submission" date="2020-09" db="EMBL/GenBank/DDBJ databases">
        <authorList>
            <person name="Sun Q."/>
            <person name="Kim S."/>
        </authorList>
    </citation>
    <scope>NUCLEOTIDE SEQUENCE</scope>
    <source>
        <strain evidence="3">KCTC 32437</strain>
    </source>
</reference>
<feature type="domain" description="DUF1206" evidence="2">
    <location>
        <begin position="28"/>
        <end position="94"/>
    </location>
</feature>
<dbReference type="InterPro" id="IPR009597">
    <property type="entry name" value="DUF1206"/>
</dbReference>
<protein>
    <recommendedName>
        <fullName evidence="2">DUF1206 domain-containing protein</fullName>
    </recommendedName>
</protein>
<comment type="caution">
    <text evidence="3">The sequence shown here is derived from an EMBL/GenBank/DDBJ whole genome shotgun (WGS) entry which is preliminary data.</text>
</comment>
<gene>
    <name evidence="3" type="ORF">GCM10007989_36570</name>
</gene>
<feature type="transmembrane region" description="Helical" evidence="1">
    <location>
        <begin position="243"/>
        <end position="266"/>
    </location>
</feature>
<keyword evidence="1" id="KW-0472">Membrane</keyword>
<proteinExistence type="predicted"/>
<keyword evidence="1" id="KW-1133">Transmembrane helix</keyword>
<sequence length="289" mass="30348">MRNVVSKGILGKARVDDSDGPTEVLARAGYGARGVVYFLIGGLSFLSVFWGESDAADSGEALSTLLRQPFGQILLGLVAVGMIGHVVWRLAQSVLNADDQKNNMKGVLTRIGQFASAIANGSIAASAASLALGRGGGGGGDSEQSISSWLMHQPFGPWLVGIAGAIVAVVGLVQIYRGVAGTFQRWIYLPSTKGLLYAICVFGLSARGALFIVVGGFFIYAGFTVTPDNAGGLRDALVWVRALPFGTWLYGIAALGLVAFGGYSIIEAIYRKVDAPDRDDLERMAKRAT</sequence>
<evidence type="ECO:0000259" key="2">
    <source>
        <dbReference type="Pfam" id="PF06724"/>
    </source>
</evidence>
<dbReference type="EMBL" id="BMZE01000004">
    <property type="protein sequence ID" value="GHA37098.1"/>
    <property type="molecule type" value="Genomic_DNA"/>
</dbReference>
<keyword evidence="1" id="KW-0812">Transmembrane</keyword>
<accession>A0A918SF11</accession>
<evidence type="ECO:0000313" key="3">
    <source>
        <dbReference type="EMBL" id="GHA37098.1"/>
    </source>
</evidence>
<feature type="domain" description="DUF1206" evidence="2">
    <location>
        <begin position="111"/>
        <end position="180"/>
    </location>
</feature>
<dbReference type="Proteomes" id="UP000646579">
    <property type="component" value="Unassembled WGS sequence"/>
</dbReference>
<keyword evidence="4" id="KW-1185">Reference proteome</keyword>
<dbReference type="Pfam" id="PF06724">
    <property type="entry name" value="DUF1206"/>
    <property type="match status" value="3"/>
</dbReference>
<feature type="transmembrane region" description="Helical" evidence="1">
    <location>
        <begin position="30"/>
        <end position="50"/>
    </location>
</feature>
<dbReference type="AlphaFoldDB" id="A0A918SF11"/>
<feature type="transmembrane region" description="Helical" evidence="1">
    <location>
        <begin position="70"/>
        <end position="91"/>
    </location>
</feature>
<feature type="domain" description="DUF1206" evidence="2">
    <location>
        <begin position="202"/>
        <end position="271"/>
    </location>
</feature>
<dbReference type="RefSeq" id="WP_189427223.1">
    <property type="nucleotide sequence ID" value="NZ_BMZE01000004.1"/>
</dbReference>
<reference evidence="3" key="1">
    <citation type="journal article" date="2014" name="Int. J. Syst. Evol. Microbiol.">
        <title>Complete genome sequence of Corynebacterium casei LMG S-19264T (=DSM 44701T), isolated from a smear-ripened cheese.</title>
        <authorList>
            <consortium name="US DOE Joint Genome Institute (JGI-PGF)"/>
            <person name="Walter F."/>
            <person name="Albersmeier A."/>
            <person name="Kalinowski J."/>
            <person name="Ruckert C."/>
        </authorList>
    </citation>
    <scope>NUCLEOTIDE SEQUENCE</scope>
    <source>
        <strain evidence="3">KCTC 32437</strain>
    </source>
</reference>
<feature type="transmembrane region" description="Helical" evidence="1">
    <location>
        <begin position="195"/>
        <end position="223"/>
    </location>
</feature>
<evidence type="ECO:0000256" key="1">
    <source>
        <dbReference type="SAM" id="Phobius"/>
    </source>
</evidence>
<name>A0A918SF11_9HYPH</name>
<organism evidence="3 4">
    <name type="scientific">Devosia pacifica</name>
    <dbReference type="NCBI Taxonomy" id="1335967"/>
    <lineage>
        <taxon>Bacteria</taxon>
        <taxon>Pseudomonadati</taxon>
        <taxon>Pseudomonadota</taxon>
        <taxon>Alphaproteobacteria</taxon>
        <taxon>Hyphomicrobiales</taxon>
        <taxon>Devosiaceae</taxon>
        <taxon>Devosia</taxon>
    </lineage>
</organism>
<feature type="transmembrane region" description="Helical" evidence="1">
    <location>
        <begin position="155"/>
        <end position="175"/>
    </location>
</feature>